<protein>
    <recommendedName>
        <fullName evidence="12">Cytochrome P450</fullName>
    </recommendedName>
</protein>
<keyword evidence="3 8" id="KW-0349">Heme</keyword>
<dbReference type="InterPro" id="IPR002401">
    <property type="entry name" value="Cyt_P450_E_grp-I"/>
</dbReference>
<dbReference type="SUPFAM" id="SSF48264">
    <property type="entry name" value="Cytochrome P450"/>
    <property type="match status" value="1"/>
</dbReference>
<keyword evidence="9" id="KW-1133">Transmembrane helix</keyword>
<evidence type="ECO:0000256" key="3">
    <source>
        <dbReference type="ARBA" id="ARBA00022617"/>
    </source>
</evidence>
<dbReference type="Pfam" id="PF00067">
    <property type="entry name" value="p450"/>
    <property type="match status" value="1"/>
</dbReference>
<dbReference type="PRINTS" id="PR00385">
    <property type="entry name" value="P450"/>
</dbReference>
<gene>
    <name evidence="10" type="ORF">VTJ83DRAFT_1408</name>
</gene>
<evidence type="ECO:0008006" key="12">
    <source>
        <dbReference type="Google" id="ProtNLM"/>
    </source>
</evidence>
<organism evidence="10 11">
    <name type="scientific">Remersonia thermophila</name>
    <dbReference type="NCBI Taxonomy" id="72144"/>
    <lineage>
        <taxon>Eukaryota</taxon>
        <taxon>Fungi</taxon>
        <taxon>Dikarya</taxon>
        <taxon>Ascomycota</taxon>
        <taxon>Pezizomycotina</taxon>
        <taxon>Sordariomycetes</taxon>
        <taxon>Sordariomycetidae</taxon>
        <taxon>Sordariales</taxon>
        <taxon>Sordariales incertae sedis</taxon>
        <taxon>Remersonia</taxon>
    </lineage>
</organism>
<keyword evidence="5 8" id="KW-0560">Oxidoreductase</keyword>
<feature type="transmembrane region" description="Helical" evidence="9">
    <location>
        <begin position="12"/>
        <end position="35"/>
    </location>
</feature>
<proteinExistence type="inferred from homology"/>
<keyword evidence="7 8" id="KW-0503">Monooxygenase</keyword>
<keyword evidence="6 8" id="KW-0408">Iron</keyword>
<sequence>MFLDLLVSNLPLLTRLLAWSLAIGPVAYLVLTAVYNLTLHPLASYPGPLLSRATPFPHALRLVSGRIPQALHALHERYGPVVRVGPNHLSYTDPRAWRDVMGHRVEAFIHQPENRKSRLYYRESVIDRSGGLDDPAGKRKITSILDADREEHGRMRRALAHGFSERAVRAQEELVRGYVALLAERLRRRAEKGEKVDMAAWLNWTTFDVIGDLVFAESFGCLEEERGHLYVTMVTGFVKQMAMFMGMKYLGLHWWKVVRWGANALERQFAGDLLKKMHRIMEDKLKRRLDVKGEREDLFEGLMKKKDELNLRTESLRANASVITAAGSETTASALSGAIYLLLRNPAALARLQHEVRSSCETAADINLAAVSRMPYLLACINESLRRFPPAANLPREVHEGGEVIAGRFVPEKTIVEVPHYAMNHSSRHWRDPFAFRPERWLSKVDSTAGEVREGSHAEAYGDRLEVMQVFNVGPRNCLGRNLAYAEMRLILARLVYDFDWRLADESRDWMDKAKGFTTWVRDPLYVYLTPARRDVA</sequence>
<evidence type="ECO:0000256" key="5">
    <source>
        <dbReference type="ARBA" id="ARBA00023002"/>
    </source>
</evidence>
<dbReference type="PRINTS" id="PR00463">
    <property type="entry name" value="EP450I"/>
</dbReference>
<comment type="similarity">
    <text evidence="2 8">Belongs to the cytochrome P450 family.</text>
</comment>
<keyword evidence="4 8" id="KW-0479">Metal-binding</keyword>
<evidence type="ECO:0000313" key="11">
    <source>
        <dbReference type="Proteomes" id="UP001600064"/>
    </source>
</evidence>
<evidence type="ECO:0000256" key="9">
    <source>
        <dbReference type="SAM" id="Phobius"/>
    </source>
</evidence>
<dbReference type="CDD" id="cd11058">
    <property type="entry name" value="CYP60B-like"/>
    <property type="match status" value="1"/>
</dbReference>
<reference evidence="10 11" key="1">
    <citation type="journal article" date="2024" name="Commun. Biol.">
        <title>Comparative genomic analysis of thermophilic fungi reveals convergent evolutionary adaptations and gene losses.</title>
        <authorList>
            <person name="Steindorff A.S."/>
            <person name="Aguilar-Pontes M.V."/>
            <person name="Robinson A.J."/>
            <person name="Andreopoulos B."/>
            <person name="LaButti K."/>
            <person name="Kuo A."/>
            <person name="Mondo S."/>
            <person name="Riley R."/>
            <person name="Otillar R."/>
            <person name="Haridas S."/>
            <person name="Lipzen A."/>
            <person name="Grimwood J."/>
            <person name="Schmutz J."/>
            <person name="Clum A."/>
            <person name="Reid I.D."/>
            <person name="Moisan M.C."/>
            <person name="Butler G."/>
            <person name="Nguyen T.T.M."/>
            <person name="Dewar K."/>
            <person name="Conant G."/>
            <person name="Drula E."/>
            <person name="Henrissat B."/>
            <person name="Hansel C."/>
            <person name="Singer S."/>
            <person name="Hutchinson M.I."/>
            <person name="de Vries R.P."/>
            <person name="Natvig D.O."/>
            <person name="Powell A.J."/>
            <person name="Tsang A."/>
            <person name="Grigoriev I.V."/>
        </authorList>
    </citation>
    <scope>NUCLEOTIDE SEQUENCE [LARGE SCALE GENOMIC DNA]</scope>
    <source>
        <strain evidence="10 11">ATCC 22073</strain>
    </source>
</reference>
<accession>A0ABR4DP77</accession>
<dbReference type="GeneID" id="98122208"/>
<evidence type="ECO:0000256" key="2">
    <source>
        <dbReference type="ARBA" id="ARBA00010617"/>
    </source>
</evidence>
<dbReference type="RefSeq" id="XP_070870761.1">
    <property type="nucleotide sequence ID" value="XM_071007564.1"/>
</dbReference>
<dbReference type="PANTHER" id="PTHR24305:SF230">
    <property type="entry name" value="P450, PUTATIVE (EUROFUNG)-RELATED"/>
    <property type="match status" value="1"/>
</dbReference>
<dbReference type="InterPro" id="IPR050121">
    <property type="entry name" value="Cytochrome_P450_monoxygenase"/>
</dbReference>
<dbReference type="InterPro" id="IPR017972">
    <property type="entry name" value="Cyt_P450_CS"/>
</dbReference>
<dbReference type="PANTHER" id="PTHR24305">
    <property type="entry name" value="CYTOCHROME P450"/>
    <property type="match status" value="1"/>
</dbReference>
<evidence type="ECO:0000256" key="1">
    <source>
        <dbReference type="ARBA" id="ARBA00001971"/>
    </source>
</evidence>
<keyword evidence="11" id="KW-1185">Reference proteome</keyword>
<evidence type="ECO:0000256" key="7">
    <source>
        <dbReference type="ARBA" id="ARBA00023033"/>
    </source>
</evidence>
<dbReference type="Gene3D" id="1.10.630.10">
    <property type="entry name" value="Cytochrome P450"/>
    <property type="match status" value="1"/>
</dbReference>
<dbReference type="Proteomes" id="UP001600064">
    <property type="component" value="Unassembled WGS sequence"/>
</dbReference>
<keyword evidence="9" id="KW-0472">Membrane</keyword>
<comment type="caution">
    <text evidence="10">The sequence shown here is derived from an EMBL/GenBank/DDBJ whole genome shotgun (WGS) entry which is preliminary data.</text>
</comment>
<name>A0ABR4DP77_9PEZI</name>
<evidence type="ECO:0000256" key="4">
    <source>
        <dbReference type="ARBA" id="ARBA00022723"/>
    </source>
</evidence>
<dbReference type="PROSITE" id="PS00086">
    <property type="entry name" value="CYTOCHROME_P450"/>
    <property type="match status" value="1"/>
</dbReference>
<dbReference type="InterPro" id="IPR001128">
    <property type="entry name" value="Cyt_P450"/>
</dbReference>
<evidence type="ECO:0000313" key="10">
    <source>
        <dbReference type="EMBL" id="KAL2272037.1"/>
    </source>
</evidence>
<dbReference type="InterPro" id="IPR036396">
    <property type="entry name" value="Cyt_P450_sf"/>
</dbReference>
<comment type="cofactor">
    <cofactor evidence="1">
        <name>heme</name>
        <dbReference type="ChEBI" id="CHEBI:30413"/>
    </cofactor>
</comment>
<evidence type="ECO:0000256" key="6">
    <source>
        <dbReference type="ARBA" id="ARBA00023004"/>
    </source>
</evidence>
<dbReference type="EMBL" id="JAZGUE010000001">
    <property type="protein sequence ID" value="KAL2272037.1"/>
    <property type="molecule type" value="Genomic_DNA"/>
</dbReference>
<keyword evidence="9" id="KW-0812">Transmembrane</keyword>
<evidence type="ECO:0000256" key="8">
    <source>
        <dbReference type="RuleBase" id="RU000461"/>
    </source>
</evidence>